<dbReference type="EMBL" id="PTIX01000004">
    <property type="protein sequence ID" value="PPK68893.1"/>
    <property type="molecule type" value="Genomic_DNA"/>
</dbReference>
<feature type="region of interest" description="Disordered" evidence="1">
    <location>
        <begin position="705"/>
        <end position="801"/>
    </location>
</feature>
<dbReference type="RefSeq" id="WP_245931181.1">
    <property type="nucleotide sequence ID" value="NZ_CP154825.1"/>
</dbReference>
<keyword evidence="2" id="KW-1133">Transmembrane helix</keyword>
<dbReference type="Gene3D" id="3.40.190.10">
    <property type="entry name" value="Periplasmic binding protein-like II"/>
    <property type="match status" value="2"/>
</dbReference>
<dbReference type="Proteomes" id="UP000239203">
    <property type="component" value="Unassembled WGS sequence"/>
</dbReference>
<gene>
    <name evidence="3" type="ORF">CLV40_104137</name>
</gene>
<keyword evidence="2" id="KW-0812">Transmembrane</keyword>
<sequence>MNRRPRGTERLGRLVLAVLMIVAGVAVALPASSVAEGPASTPSAVTVRGTGKFASLAFTASQTRDLINQTVHLSWTGAAPTDANRGYNYLQIMQCWGDDPTGPRREQCQYGVPQGSYDSSAMFSRGLIYSDLLKDPLETQPQQTEKPGMGTYVPFTPASPTDPATKPWEPGYGLYFDASSTNEVQQAVTREDGTGEIDFEVQTMLEASGLECGRVRTTGADTGKPRHCWLVVVPRGDTEVNGAKVGTPGAGGHYHNYLDTSPLSATNWANRMVVRLDFLPVGESCAIGRAERPLNGHEFIADAVQRWQPALCAGNGPVFGFVQMGDRAARAQLASGEPGMVFLSKPATEQPATEPAVYAPVGISAYTIAFVMEKQPSIAAPPDDYKNSGQLIRELNLTPRLVAKLLTQSYSDAVPGAQEYLAGNPVRLVRDKEFLQLNPEFDVNGFSMLTIDALASSVDSDATADLWAWIGADPEARDFLNGKPDPWGMKVNKNYLNLELPLENFPKADTTCIDVKFGDLVAPICATTRHPLVADMHEAGRSANRGDSMGREPNGQRDPLDLTRPAFGRIGRQPIGRRAMLAVVDKATADRYGLFTAKLRNASGKFVAPSAENILAGVAEMTPTKTDGVKGVNVTPKAANAYPLPMVTYAVTAPAAITADAGKDYATLLRFVTGKGQTPGEGTGQLPSGYVPLPQAMREQALATATTVEKTAGKKITVPTEGVDPDPAPDAGDGGGTDSGAGGGDGGDSGTGGGGTGTGGQGGGDTAPAAGQTPQTAAPPAAEKPTDDTSKPVADTRTTPASPVGWFLKYLLVLLLVAGGLAAGGGPVLSILGSRRRKP</sequence>
<dbReference type="SUPFAM" id="SSF53850">
    <property type="entry name" value="Periplasmic binding protein-like II"/>
    <property type="match status" value="1"/>
</dbReference>
<comment type="caution">
    <text evidence="3">The sequence shown here is derived from an EMBL/GenBank/DDBJ whole genome shotgun (WGS) entry which is preliminary data.</text>
</comment>
<evidence type="ECO:0008006" key="5">
    <source>
        <dbReference type="Google" id="ProtNLM"/>
    </source>
</evidence>
<keyword evidence="2" id="KW-0472">Membrane</keyword>
<accession>A0A2S6GUM2</accession>
<reference evidence="3 4" key="1">
    <citation type="submission" date="2018-02" db="EMBL/GenBank/DDBJ databases">
        <title>Genomic Encyclopedia of Archaeal and Bacterial Type Strains, Phase II (KMG-II): from individual species to whole genera.</title>
        <authorList>
            <person name="Goeker M."/>
        </authorList>
    </citation>
    <scope>NUCLEOTIDE SEQUENCE [LARGE SCALE GENOMIC DNA]</scope>
    <source>
        <strain evidence="3 4">YU 961-1</strain>
    </source>
</reference>
<name>A0A2S6GUM2_9PSEU</name>
<feature type="region of interest" description="Disordered" evidence="1">
    <location>
        <begin position="541"/>
        <end position="567"/>
    </location>
</feature>
<feature type="transmembrane region" description="Helical" evidence="2">
    <location>
        <begin position="806"/>
        <end position="832"/>
    </location>
</feature>
<evidence type="ECO:0000256" key="1">
    <source>
        <dbReference type="SAM" id="MobiDB-lite"/>
    </source>
</evidence>
<keyword evidence="4" id="KW-1185">Reference proteome</keyword>
<feature type="compositionally biased region" description="Low complexity" evidence="1">
    <location>
        <begin position="766"/>
        <end position="783"/>
    </location>
</feature>
<evidence type="ECO:0000313" key="3">
    <source>
        <dbReference type="EMBL" id="PPK68893.1"/>
    </source>
</evidence>
<evidence type="ECO:0000256" key="2">
    <source>
        <dbReference type="SAM" id="Phobius"/>
    </source>
</evidence>
<proteinExistence type="predicted"/>
<organism evidence="3 4">
    <name type="scientific">Actinokineospora auranticolor</name>
    <dbReference type="NCBI Taxonomy" id="155976"/>
    <lineage>
        <taxon>Bacteria</taxon>
        <taxon>Bacillati</taxon>
        <taxon>Actinomycetota</taxon>
        <taxon>Actinomycetes</taxon>
        <taxon>Pseudonocardiales</taxon>
        <taxon>Pseudonocardiaceae</taxon>
        <taxon>Actinokineospora</taxon>
    </lineage>
</organism>
<feature type="compositionally biased region" description="Gly residues" evidence="1">
    <location>
        <begin position="732"/>
        <end position="765"/>
    </location>
</feature>
<feature type="compositionally biased region" description="Basic and acidic residues" evidence="1">
    <location>
        <begin position="548"/>
        <end position="561"/>
    </location>
</feature>
<dbReference type="AlphaFoldDB" id="A0A2S6GUM2"/>
<protein>
    <recommendedName>
        <fullName evidence="5">PBP domain-containing protein</fullName>
    </recommendedName>
</protein>
<evidence type="ECO:0000313" key="4">
    <source>
        <dbReference type="Proteomes" id="UP000239203"/>
    </source>
</evidence>